<dbReference type="EMBL" id="QGLF01000003">
    <property type="protein sequence ID" value="PWR20616.1"/>
    <property type="molecule type" value="Genomic_DNA"/>
</dbReference>
<organism evidence="6 7">
    <name type="scientific">Zavarzinia compransoris</name>
    <dbReference type="NCBI Taxonomy" id="1264899"/>
    <lineage>
        <taxon>Bacteria</taxon>
        <taxon>Pseudomonadati</taxon>
        <taxon>Pseudomonadota</taxon>
        <taxon>Alphaproteobacteria</taxon>
        <taxon>Rhodospirillales</taxon>
        <taxon>Zavarziniaceae</taxon>
        <taxon>Zavarzinia</taxon>
    </lineage>
</organism>
<keyword evidence="4" id="KW-0804">Transcription</keyword>
<evidence type="ECO:0000313" key="7">
    <source>
        <dbReference type="Proteomes" id="UP000246077"/>
    </source>
</evidence>
<dbReference type="InterPro" id="IPR000847">
    <property type="entry name" value="LysR_HTH_N"/>
</dbReference>
<dbReference type="InterPro" id="IPR005119">
    <property type="entry name" value="LysR_subst-bd"/>
</dbReference>
<gene>
    <name evidence="6" type="ORF">DKG75_11455</name>
</gene>
<comment type="similarity">
    <text evidence="1">Belongs to the LysR transcriptional regulatory family.</text>
</comment>
<protein>
    <submittedName>
        <fullName evidence="6">LysR family transcriptional regulator</fullName>
    </submittedName>
</protein>
<dbReference type="InterPro" id="IPR036390">
    <property type="entry name" value="WH_DNA-bd_sf"/>
</dbReference>
<dbReference type="GO" id="GO:0003700">
    <property type="term" value="F:DNA-binding transcription factor activity"/>
    <property type="evidence" value="ECO:0007669"/>
    <property type="project" value="InterPro"/>
</dbReference>
<dbReference type="RefSeq" id="WP_109921260.1">
    <property type="nucleotide sequence ID" value="NZ_QGLF01000003.1"/>
</dbReference>
<evidence type="ECO:0000313" key="6">
    <source>
        <dbReference type="EMBL" id="PWR20616.1"/>
    </source>
</evidence>
<dbReference type="SUPFAM" id="SSF46785">
    <property type="entry name" value="Winged helix' DNA-binding domain"/>
    <property type="match status" value="1"/>
</dbReference>
<proteinExistence type="inferred from homology"/>
<sequence>MIFEKLDLNLLRLFEAVMQTGNVTRAALRLGLTQSAASNGLARLREGLGDPLFIRRPGGVEATARARDLAGPVAEALSHLRQALDGQRLFDPAHVETEVVIGTSDHAELVLGPRLATHLAAAAPGIALTFRHCDRSDALALIDEGAVQLALGPLPEPPSRMTRQFLTREGFAVLLRPGHPAADALDLDAYIAGRHMLVSAIASRDGLVDRLLAERGLGRRLGPVASHYLAAGAMLAGTDDLLTLPASVAAVLAAAFGLVSRPVPLDMPAMRLSMIWHRRNAEAPLHRWLRRSVALLAKAGPRG</sequence>
<dbReference type="Pfam" id="PF03466">
    <property type="entry name" value="LysR_substrate"/>
    <property type="match status" value="1"/>
</dbReference>
<dbReference type="CDD" id="cd08417">
    <property type="entry name" value="PBP2_Nitroaromatics_like"/>
    <property type="match status" value="1"/>
</dbReference>
<dbReference type="InterPro" id="IPR036388">
    <property type="entry name" value="WH-like_DNA-bd_sf"/>
</dbReference>
<keyword evidence="7" id="KW-1185">Reference proteome</keyword>
<keyword evidence="2" id="KW-0805">Transcription regulation</keyword>
<evidence type="ECO:0000256" key="3">
    <source>
        <dbReference type="ARBA" id="ARBA00023125"/>
    </source>
</evidence>
<dbReference type="InterPro" id="IPR050389">
    <property type="entry name" value="LysR-type_TF"/>
</dbReference>
<dbReference type="PANTHER" id="PTHR30118">
    <property type="entry name" value="HTH-TYPE TRANSCRIPTIONAL REGULATOR LEUO-RELATED"/>
    <property type="match status" value="1"/>
</dbReference>
<dbReference type="Gene3D" id="1.10.10.10">
    <property type="entry name" value="Winged helix-like DNA-binding domain superfamily/Winged helix DNA-binding domain"/>
    <property type="match status" value="1"/>
</dbReference>
<accession>A0A317E399</accession>
<comment type="caution">
    <text evidence="6">The sequence shown here is derived from an EMBL/GenBank/DDBJ whole genome shotgun (WGS) entry which is preliminary data.</text>
</comment>
<dbReference type="PANTHER" id="PTHR30118:SF15">
    <property type="entry name" value="TRANSCRIPTIONAL REGULATORY PROTEIN"/>
    <property type="match status" value="1"/>
</dbReference>
<dbReference type="Gene3D" id="3.40.190.10">
    <property type="entry name" value="Periplasmic binding protein-like II"/>
    <property type="match status" value="2"/>
</dbReference>
<dbReference type="Pfam" id="PF00126">
    <property type="entry name" value="HTH_1"/>
    <property type="match status" value="1"/>
</dbReference>
<evidence type="ECO:0000256" key="4">
    <source>
        <dbReference type="ARBA" id="ARBA00023163"/>
    </source>
</evidence>
<feature type="domain" description="HTH lysR-type" evidence="5">
    <location>
        <begin position="6"/>
        <end position="63"/>
    </location>
</feature>
<evidence type="ECO:0000259" key="5">
    <source>
        <dbReference type="PROSITE" id="PS50931"/>
    </source>
</evidence>
<dbReference type="GO" id="GO:0003677">
    <property type="term" value="F:DNA binding"/>
    <property type="evidence" value="ECO:0007669"/>
    <property type="project" value="UniProtKB-KW"/>
</dbReference>
<dbReference type="InterPro" id="IPR037402">
    <property type="entry name" value="YidZ_PBP2"/>
</dbReference>
<dbReference type="AlphaFoldDB" id="A0A317E399"/>
<dbReference type="SUPFAM" id="SSF53850">
    <property type="entry name" value="Periplasmic binding protein-like II"/>
    <property type="match status" value="1"/>
</dbReference>
<dbReference type="PRINTS" id="PR00039">
    <property type="entry name" value="HTHLYSR"/>
</dbReference>
<keyword evidence="3" id="KW-0238">DNA-binding</keyword>
<evidence type="ECO:0000256" key="2">
    <source>
        <dbReference type="ARBA" id="ARBA00023015"/>
    </source>
</evidence>
<reference evidence="7" key="1">
    <citation type="submission" date="2018-05" db="EMBL/GenBank/DDBJ databases">
        <title>Zavarzinia sp. HR-AS.</title>
        <authorList>
            <person name="Lee Y."/>
            <person name="Jeon C.O."/>
        </authorList>
    </citation>
    <scope>NUCLEOTIDE SEQUENCE [LARGE SCALE GENOMIC DNA]</scope>
    <source>
        <strain evidence="7">DSM 1231</strain>
    </source>
</reference>
<evidence type="ECO:0000256" key="1">
    <source>
        <dbReference type="ARBA" id="ARBA00009437"/>
    </source>
</evidence>
<name>A0A317E399_9PROT</name>
<dbReference type="PROSITE" id="PS50931">
    <property type="entry name" value="HTH_LYSR"/>
    <property type="match status" value="1"/>
</dbReference>
<dbReference type="Proteomes" id="UP000246077">
    <property type="component" value="Unassembled WGS sequence"/>
</dbReference>